<accession>A0ABW5UQG9</accession>
<gene>
    <name evidence="5" type="ORF">ACFSW6_13910</name>
</gene>
<dbReference type="Proteomes" id="UP001597463">
    <property type="component" value="Unassembled WGS sequence"/>
</dbReference>
<evidence type="ECO:0000256" key="3">
    <source>
        <dbReference type="SAM" id="Phobius"/>
    </source>
</evidence>
<evidence type="ECO:0000313" key="6">
    <source>
        <dbReference type="Proteomes" id="UP001597463"/>
    </source>
</evidence>
<dbReference type="InterPro" id="IPR029787">
    <property type="entry name" value="Nucleotide_cyclase"/>
</dbReference>
<dbReference type="Gene3D" id="3.30.70.270">
    <property type="match status" value="1"/>
</dbReference>
<feature type="transmembrane region" description="Helical" evidence="3">
    <location>
        <begin position="173"/>
        <end position="190"/>
    </location>
</feature>
<dbReference type="RefSeq" id="WP_245633368.1">
    <property type="nucleotide sequence ID" value="NZ_BCNT01000008.1"/>
</dbReference>
<dbReference type="NCBIfam" id="TIGR00254">
    <property type="entry name" value="GGDEF"/>
    <property type="match status" value="1"/>
</dbReference>
<keyword evidence="6" id="KW-1185">Reference proteome</keyword>
<feature type="domain" description="GGDEF" evidence="4">
    <location>
        <begin position="304"/>
        <end position="435"/>
    </location>
</feature>
<sequence length="435" mass="47702">MSLNDRRETRCNILPHAACRIGQHRIPDKAARTLQLLRSGKWLLCHRRLFPCTSLFMPATLLEWSVPAAILLCAIGLCAAHFVGFRTLQWGAALGCLSIGYAIMLVQASEFSPYKQAVEDAFILCGVMLACRALQSRRCRQTSLYVDIAVLLASTAMVIVSVVLFASAKLESFFVQAFCALVIWRATLSFSRRIATASDKVLTVAFLFIALVLTGQCILYIAAPTPDLALGEWRLSVWGTLIQYTGLLGSIVLTFAVFIATSYDAIEKYRHQAHTDALTGLLNRQGLDSRLDSVFRPAFPEAATPTGVIMADIDNFKRINDIFGHAFGDMVLARFGSLLRQEADPQACAARMGGEEFLLLLPGADLESATAVAEEIRASFVSLRWAPHAPDARFTASMGVTVVEADEPFASALKRADDLLYAAKRRGRNCTVWNV</sequence>
<name>A0ABW5UQG9_9BURK</name>
<protein>
    <recommendedName>
        <fullName evidence="1">diguanylate cyclase</fullName>
        <ecNumber evidence="1">2.7.7.65</ecNumber>
    </recommendedName>
</protein>
<evidence type="ECO:0000256" key="2">
    <source>
        <dbReference type="ARBA" id="ARBA00034247"/>
    </source>
</evidence>
<dbReference type="PROSITE" id="PS50887">
    <property type="entry name" value="GGDEF"/>
    <property type="match status" value="1"/>
</dbReference>
<keyword evidence="3" id="KW-0472">Membrane</keyword>
<proteinExistence type="predicted"/>
<dbReference type="CDD" id="cd01949">
    <property type="entry name" value="GGDEF"/>
    <property type="match status" value="1"/>
</dbReference>
<dbReference type="SUPFAM" id="SSF55073">
    <property type="entry name" value="Nucleotide cyclase"/>
    <property type="match status" value="1"/>
</dbReference>
<comment type="catalytic activity">
    <reaction evidence="2">
        <text>2 GTP = 3',3'-c-di-GMP + 2 diphosphate</text>
        <dbReference type="Rhea" id="RHEA:24898"/>
        <dbReference type="ChEBI" id="CHEBI:33019"/>
        <dbReference type="ChEBI" id="CHEBI:37565"/>
        <dbReference type="ChEBI" id="CHEBI:58805"/>
        <dbReference type="EC" id="2.7.7.65"/>
    </reaction>
</comment>
<evidence type="ECO:0000256" key="1">
    <source>
        <dbReference type="ARBA" id="ARBA00012528"/>
    </source>
</evidence>
<dbReference type="EMBL" id="JBHUMV010000006">
    <property type="protein sequence ID" value="MFD2755188.1"/>
    <property type="molecule type" value="Genomic_DNA"/>
</dbReference>
<keyword evidence="3" id="KW-1133">Transmembrane helix</keyword>
<feature type="transmembrane region" description="Helical" evidence="3">
    <location>
        <begin position="90"/>
        <end position="108"/>
    </location>
</feature>
<feature type="transmembrane region" description="Helical" evidence="3">
    <location>
        <begin position="64"/>
        <end position="83"/>
    </location>
</feature>
<dbReference type="InterPro" id="IPR000160">
    <property type="entry name" value="GGDEF_dom"/>
</dbReference>
<dbReference type="PANTHER" id="PTHR45138:SF9">
    <property type="entry name" value="DIGUANYLATE CYCLASE DGCM-RELATED"/>
    <property type="match status" value="1"/>
</dbReference>
<dbReference type="SMART" id="SM00267">
    <property type="entry name" value="GGDEF"/>
    <property type="match status" value="1"/>
</dbReference>
<feature type="transmembrane region" description="Helical" evidence="3">
    <location>
        <begin position="144"/>
        <end position="167"/>
    </location>
</feature>
<dbReference type="Pfam" id="PF00990">
    <property type="entry name" value="GGDEF"/>
    <property type="match status" value="1"/>
</dbReference>
<keyword evidence="3" id="KW-0812">Transmembrane</keyword>
<feature type="transmembrane region" description="Helical" evidence="3">
    <location>
        <begin position="202"/>
        <end position="223"/>
    </location>
</feature>
<dbReference type="EC" id="2.7.7.65" evidence="1"/>
<evidence type="ECO:0000313" key="5">
    <source>
        <dbReference type="EMBL" id="MFD2755188.1"/>
    </source>
</evidence>
<reference evidence="6" key="1">
    <citation type="journal article" date="2019" name="Int. J. Syst. Evol. Microbiol.">
        <title>The Global Catalogue of Microorganisms (GCM) 10K type strain sequencing project: providing services to taxonomists for standard genome sequencing and annotation.</title>
        <authorList>
            <consortium name="The Broad Institute Genomics Platform"/>
            <consortium name="The Broad Institute Genome Sequencing Center for Infectious Disease"/>
            <person name="Wu L."/>
            <person name="Ma J."/>
        </authorList>
    </citation>
    <scope>NUCLEOTIDE SEQUENCE [LARGE SCALE GENOMIC DNA]</scope>
    <source>
        <strain evidence="6">TISTR 1906</strain>
    </source>
</reference>
<organism evidence="5 6">
    <name type="scientific">Comamonas terrae</name>
    <dbReference type="NCBI Taxonomy" id="673548"/>
    <lineage>
        <taxon>Bacteria</taxon>
        <taxon>Pseudomonadati</taxon>
        <taxon>Pseudomonadota</taxon>
        <taxon>Betaproteobacteria</taxon>
        <taxon>Burkholderiales</taxon>
        <taxon>Comamonadaceae</taxon>
        <taxon>Comamonas</taxon>
    </lineage>
</organism>
<comment type="caution">
    <text evidence="5">The sequence shown here is derived from an EMBL/GenBank/DDBJ whole genome shotgun (WGS) entry which is preliminary data.</text>
</comment>
<evidence type="ECO:0000259" key="4">
    <source>
        <dbReference type="PROSITE" id="PS50887"/>
    </source>
</evidence>
<dbReference type="InterPro" id="IPR050469">
    <property type="entry name" value="Diguanylate_Cyclase"/>
</dbReference>
<feature type="transmembrane region" description="Helical" evidence="3">
    <location>
        <begin position="235"/>
        <end position="260"/>
    </location>
</feature>
<dbReference type="PANTHER" id="PTHR45138">
    <property type="entry name" value="REGULATORY COMPONENTS OF SENSORY TRANSDUCTION SYSTEM"/>
    <property type="match status" value="1"/>
</dbReference>
<dbReference type="InterPro" id="IPR043128">
    <property type="entry name" value="Rev_trsase/Diguanyl_cyclase"/>
</dbReference>